<dbReference type="Proteomes" id="UP000198757">
    <property type="component" value="Unassembled WGS sequence"/>
</dbReference>
<feature type="domain" description="Glycosyl hydrolase family 95 catalytic" evidence="4">
    <location>
        <begin position="306"/>
        <end position="722"/>
    </location>
</feature>
<evidence type="ECO:0000259" key="3">
    <source>
        <dbReference type="Pfam" id="PF21307"/>
    </source>
</evidence>
<reference evidence="6" key="1">
    <citation type="submission" date="2016-10" db="EMBL/GenBank/DDBJ databases">
        <authorList>
            <person name="Varghese N."/>
            <person name="Submissions S."/>
        </authorList>
    </citation>
    <scope>NUCLEOTIDE SEQUENCE [LARGE SCALE GENOMIC DNA]</scope>
    <source>
        <strain evidence="6">DSM 25811 / CCM 8410 / LMG 26954 / E90</strain>
    </source>
</reference>
<evidence type="ECO:0000313" key="5">
    <source>
        <dbReference type="EMBL" id="SDC98645.1"/>
    </source>
</evidence>
<evidence type="ECO:0000259" key="4">
    <source>
        <dbReference type="Pfam" id="PF22124"/>
    </source>
</evidence>
<proteinExistence type="predicted"/>
<dbReference type="InterPro" id="IPR016518">
    <property type="entry name" value="Alpha-L-fucosidase"/>
</dbReference>
<dbReference type="Pfam" id="PF21307">
    <property type="entry name" value="Glyco_hydro_95_C"/>
    <property type="match status" value="1"/>
</dbReference>
<dbReference type="EMBL" id="FMZO01000005">
    <property type="protein sequence ID" value="SDC98645.1"/>
    <property type="molecule type" value="Genomic_DNA"/>
</dbReference>
<dbReference type="OrthoDB" id="9768507at2"/>
<dbReference type="InterPro" id="IPR027414">
    <property type="entry name" value="GH95_N_dom"/>
</dbReference>
<dbReference type="InterPro" id="IPR049053">
    <property type="entry name" value="AFCA-like_C"/>
</dbReference>
<dbReference type="Gene3D" id="2.60.40.1180">
    <property type="entry name" value="Golgi alpha-mannosidase II"/>
    <property type="match status" value="1"/>
</dbReference>
<protein>
    <submittedName>
        <fullName evidence="5">Alpha-L-fucosidase 2</fullName>
    </submittedName>
</protein>
<feature type="chain" id="PRO_5011741003" evidence="1">
    <location>
        <begin position="23"/>
        <end position="801"/>
    </location>
</feature>
<feature type="signal peptide" evidence="1">
    <location>
        <begin position="1"/>
        <end position="22"/>
    </location>
</feature>
<dbReference type="SUPFAM" id="SSF48208">
    <property type="entry name" value="Six-hairpin glycosidases"/>
    <property type="match status" value="1"/>
</dbReference>
<evidence type="ECO:0000313" key="6">
    <source>
        <dbReference type="Proteomes" id="UP000198757"/>
    </source>
</evidence>
<dbReference type="RefSeq" id="WP_090390102.1">
    <property type="nucleotide sequence ID" value="NZ_FMZO01000005.1"/>
</dbReference>
<dbReference type="AlphaFoldDB" id="A0A1G6R3K3"/>
<dbReference type="Pfam" id="PF14498">
    <property type="entry name" value="Glyco_hyd_65N_2"/>
    <property type="match status" value="1"/>
</dbReference>
<accession>A0A1G6R3K3</accession>
<evidence type="ECO:0000259" key="2">
    <source>
        <dbReference type="Pfam" id="PF14498"/>
    </source>
</evidence>
<sequence>MIRTMRVYGTLLGLVFLQCVQAQTPDALKLWYTKPAEAFEEALPVGNGRLGAMVYGGVPEERLSLNEATLWAGRPLRADTINPAAYKYLQPVRDALFNEDYRSADSLVRRMQGPFTESYAPLGSLNFKFSEEGTVTDYRRELDLRRAVAKTSYTINGTVYTREVFASYPDQVIVMRLTAKGSNRLSFSCRFSSKIKAGSSIQNGMLQLNGWAPIHAEPNYRGDIKNAIVYDTVNAMRFNASLKLLKNDGAQQWSDTVLQVRNATEVVLLLSMATSYNGFDKNPGTEGRNEKALAAASLAKASAKNYASLLTAHTNDFRKYFDRVSLYLGDAENEKLPTIERLNRFAAGNTDNSLIALFYQFSRYLLISSSRPGGQPANLQGIWNELTRPPWSSNYTTNINAEMNYWGVETGNLSELHQPLFDFMKRLAKNGAATARNFYNAGGWVCHHNTDIWGLSNPVGDYGQGAPCWANWPMGGVWLSTHLWEHYAFTRDRVFLQQQAYPLMKGAVQFCLDFLTADKKGYLVTAPSTSPENVYITDQGYHGQTLYGSTADLAMIRELLNGYLQAAQLLEMDAGLQNRVRGALAKLYPYQVGREGNLQEWYHDWKDEDPRHRHLSHLFGAYPGSTITTSQTPELAAAVRQSLRVRTNDGTGWAITWRIALWARLQNAERAYDAVKKLMHYVGKDASVKMGGGGVYSNLFGAHPPFQIDGNFGGGAAIAEMLLQSHQGYTELLPALPDEWADGEVKGLVARGGFVVNMKWNDKKLVSASLFSRNGGPCMIRYGAAEKRLQTIAGKTYPLVF</sequence>
<evidence type="ECO:0000256" key="1">
    <source>
        <dbReference type="SAM" id="SignalP"/>
    </source>
</evidence>
<keyword evidence="6" id="KW-1185">Reference proteome</keyword>
<keyword evidence="1" id="KW-0732">Signal</keyword>
<dbReference type="PANTHER" id="PTHR31084:SF0">
    <property type="entry name" value="ALPHA-L-FUCOSIDASE 2"/>
    <property type="match status" value="1"/>
</dbReference>
<dbReference type="GO" id="GO:0004560">
    <property type="term" value="F:alpha-L-fucosidase activity"/>
    <property type="evidence" value="ECO:0007669"/>
    <property type="project" value="InterPro"/>
</dbReference>
<name>A0A1G6R3K3_NIADE</name>
<dbReference type="Gene3D" id="2.70.98.50">
    <property type="entry name" value="putative glycoside hydrolase family protein from bacillus halodurans"/>
    <property type="match status" value="1"/>
</dbReference>
<organism evidence="5 6">
    <name type="scientific">Niabella drilacis (strain DSM 25811 / CCM 8410 / CCUG 62505 / LMG 26954 / E90)</name>
    <dbReference type="NCBI Taxonomy" id="1285928"/>
    <lineage>
        <taxon>Bacteria</taxon>
        <taxon>Pseudomonadati</taxon>
        <taxon>Bacteroidota</taxon>
        <taxon>Chitinophagia</taxon>
        <taxon>Chitinophagales</taxon>
        <taxon>Chitinophagaceae</taxon>
        <taxon>Niabella</taxon>
    </lineage>
</organism>
<dbReference type="InterPro" id="IPR013780">
    <property type="entry name" value="Glyco_hydro_b"/>
</dbReference>
<feature type="domain" description="Alpha fucosidase A-like C-terminal" evidence="3">
    <location>
        <begin position="724"/>
        <end position="784"/>
    </location>
</feature>
<feature type="domain" description="Glycosyl hydrolase family 95 N-terminal" evidence="2">
    <location>
        <begin position="30"/>
        <end position="277"/>
    </location>
</feature>
<dbReference type="Gene3D" id="1.50.10.10">
    <property type="match status" value="1"/>
</dbReference>
<dbReference type="InterPro" id="IPR008928">
    <property type="entry name" value="6-hairpin_glycosidase_sf"/>
</dbReference>
<dbReference type="STRING" id="1285928.SAMN04487894_105113"/>
<dbReference type="InterPro" id="IPR054363">
    <property type="entry name" value="GH95_cat"/>
</dbReference>
<dbReference type="InterPro" id="IPR012341">
    <property type="entry name" value="6hp_glycosidase-like_sf"/>
</dbReference>
<dbReference type="PANTHER" id="PTHR31084">
    <property type="entry name" value="ALPHA-L-FUCOSIDASE 2"/>
    <property type="match status" value="1"/>
</dbReference>
<dbReference type="FunFam" id="1.50.10.10:FF:000028">
    <property type="entry name" value="Alpha-L-fucosidase 2"/>
    <property type="match status" value="1"/>
</dbReference>
<dbReference type="Pfam" id="PF22124">
    <property type="entry name" value="Glyco_hydro_95_cat"/>
    <property type="match status" value="1"/>
</dbReference>
<dbReference type="GO" id="GO:0005975">
    <property type="term" value="P:carbohydrate metabolic process"/>
    <property type="evidence" value="ECO:0007669"/>
    <property type="project" value="InterPro"/>
</dbReference>
<gene>
    <name evidence="5" type="ORF">SAMN04487894_105113</name>
</gene>
<dbReference type="PIRSF" id="PIRSF007663">
    <property type="entry name" value="UCP007663"/>
    <property type="match status" value="1"/>
</dbReference>